<evidence type="ECO:0000313" key="3">
    <source>
        <dbReference type="EMBL" id="GBP87854.1"/>
    </source>
</evidence>
<evidence type="ECO:0000313" key="4">
    <source>
        <dbReference type="Proteomes" id="UP000299102"/>
    </source>
</evidence>
<dbReference type="EMBL" id="BGZK01001890">
    <property type="protein sequence ID" value="GBP87854.1"/>
    <property type="molecule type" value="Genomic_DNA"/>
</dbReference>
<name>A0A4C1ZLA5_EUMVA</name>
<dbReference type="AlphaFoldDB" id="A0A4C1ZLA5"/>
<organism evidence="3 4">
    <name type="scientific">Eumeta variegata</name>
    <name type="common">Bagworm moth</name>
    <name type="synonym">Eumeta japonica</name>
    <dbReference type="NCBI Taxonomy" id="151549"/>
    <lineage>
        <taxon>Eukaryota</taxon>
        <taxon>Metazoa</taxon>
        <taxon>Ecdysozoa</taxon>
        <taxon>Arthropoda</taxon>
        <taxon>Hexapoda</taxon>
        <taxon>Insecta</taxon>
        <taxon>Pterygota</taxon>
        <taxon>Neoptera</taxon>
        <taxon>Endopterygota</taxon>
        <taxon>Lepidoptera</taxon>
        <taxon>Glossata</taxon>
        <taxon>Ditrysia</taxon>
        <taxon>Tineoidea</taxon>
        <taxon>Psychidae</taxon>
        <taxon>Oiketicinae</taxon>
        <taxon>Eumeta</taxon>
    </lineage>
</organism>
<proteinExistence type="inferred from homology"/>
<evidence type="ECO:0000256" key="1">
    <source>
        <dbReference type="ARBA" id="ARBA00010790"/>
    </source>
</evidence>
<evidence type="ECO:0000256" key="2">
    <source>
        <dbReference type="SAM" id="MobiDB-lite"/>
    </source>
</evidence>
<protein>
    <submittedName>
        <fullName evidence="3">Oxygen-dependent choline dehydrogenase</fullName>
    </submittedName>
</protein>
<dbReference type="OrthoDB" id="269227at2759"/>
<dbReference type="Gene3D" id="3.30.560.10">
    <property type="entry name" value="Glucose Oxidase, domain 3"/>
    <property type="match status" value="1"/>
</dbReference>
<dbReference type="PANTHER" id="PTHR11552">
    <property type="entry name" value="GLUCOSE-METHANOL-CHOLINE GMC OXIDOREDUCTASE"/>
    <property type="match status" value="1"/>
</dbReference>
<keyword evidence="4" id="KW-1185">Reference proteome</keyword>
<dbReference type="GO" id="GO:0050660">
    <property type="term" value="F:flavin adenine dinucleotide binding"/>
    <property type="evidence" value="ECO:0007669"/>
    <property type="project" value="InterPro"/>
</dbReference>
<accession>A0A4C1ZLA5</accession>
<dbReference type="STRING" id="151549.A0A4C1ZLA5"/>
<feature type="region of interest" description="Disordered" evidence="2">
    <location>
        <begin position="184"/>
        <end position="208"/>
    </location>
</feature>
<feature type="region of interest" description="Disordered" evidence="2">
    <location>
        <begin position="311"/>
        <end position="344"/>
    </location>
</feature>
<dbReference type="PANTHER" id="PTHR11552:SF208">
    <property type="entry name" value="RE36204P-RELATED"/>
    <property type="match status" value="1"/>
</dbReference>
<dbReference type="SUPFAM" id="SSF51905">
    <property type="entry name" value="FAD/NAD(P)-binding domain"/>
    <property type="match status" value="1"/>
</dbReference>
<dbReference type="Proteomes" id="UP000299102">
    <property type="component" value="Unassembled WGS sequence"/>
</dbReference>
<dbReference type="InterPro" id="IPR036188">
    <property type="entry name" value="FAD/NAD-bd_sf"/>
</dbReference>
<comment type="similarity">
    <text evidence="1">Belongs to the GMC oxidoreductase family.</text>
</comment>
<reference evidence="3 4" key="1">
    <citation type="journal article" date="2019" name="Commun. Biol.">
        <title>The bagworm genome reveals a unique fibroin gene that provides high tensile strength.</title>
        <authorList>
            <person name="Kono N."/>
            <person name="Nakamura H."/>
            <person name="Ohtoshi R."/>
            <person name="Tomita M."/>
            <person name="Numata K."/>
            <person name="Arakawa K."/>
        </authorList>
    </citation>
    <scope>NUCLEOTIDE SEQUENCE [LARGE SCALE GENOMIC DNA]</scope>
</reference>
<sequence>MQPTADPRICSCTTNPYPTNWMFERIDRYCTPKVIAARGRPIIVEWERDARHSAGLSRSVTHRYVTERYTFHKYLRQAENLSYTSPIIPQHRTADLAGSPCPRASEPRPRVINYVPSDFNSRSLTFDTTTTGAALLRAPSIEHNRIFLVPKAIDANERRCDIRSLSCPKRAPTGVAVGITRSRSLGAGGSSARRRGLGPRDGRRSTSRFGVSETGLKFPLPEYDYVIVGAGSAGSVLASRLTEDQNVTVLLLEAGRPEMLTTDVPAIAPYFQRTDYTWPYYMEYQPGSHVCDYACTKENIKQKQQVMGQQRRACDQSKGGIENGKEDQFKSGIRNATEKENEDR</sequence>
<gene>
    <name evidence="3" type="primary">betA</name>
    <name evidence="3" type="ORF">EVAR_64429_1</name>
</gene>
<dbReference type="InterPro" id="IPR012132">
    <property type="entry name" value="GMC_OxRdtase"/>
</dbReference>
<dbReference type="Gene3D" id="3.50.50.60">
    <property type="entry name" value="FAD/NAD(P)-binding domain"/>
    <property type="match status" value="1"/>
</dbReference>
<dbReference type="GO" id="GO:0016491">
    <property type="term" value="F:oxidoreductase activity"/>
    <property type="evidence" value="ECO:0007669"/>
    <property type="project" value="TreeGrafter"/>
</dbReference>
<comment type="caution">
    <text evidence="3">The sequence shown here is derived from an EMBL/GenBank/DDBJ whole genome shotgun (WGS) entry which is preliminary data.</text>
</comment>